<protein>
    <submittedName>
        <fullName evidence="1">Uncharacterized protein</fullName>
    </submittedName>
</protein>
<sequence length="98" mass="11670">MYGGLTEQEVDRLHEAMFEGNKTLIAEFNSFASPTDPSVRNKFYALLNVEWTGWIGRYFPKLENDEVPVWVKENYENNIMVHHQKMYLHLPLKYVSRF</sequence>
<name>A0A094JIW5_9BACL</name>
<comment type="caution">
    <text evidence="1">The sequence shown here is derived from an EMBL/GenBank/DDBJ whole genome shotgun (WGS) entry which is preliminary data.</text>
</comment>
<gene>
    <name evidence="1" type="ORF">JS44_03895</name>
</gene>
<reference evidence="1" key="1">
    <citation type="submission" date="2014-08" db="EMBL/GenBank/DDBJ databases">
        <title>Fullgenome sequencing of Anoxybacillus sp.25 isolate from Garga hot-spring Russia.</title>
        <authorList>
            <person name="Rozanov A.S."/>
            <person name="Kotenko A.V."/>
            <person name="Malup T.K."/>
            <person name="Peltek S.E."/>
        </authorList>
    </citation>
    <scope>NUCLEOTIDE SEQUENCE [LARGE SCALE GENOMIC DNA]</scope>
    <source>
        <strain evidence="1">25</strain>
    </source>
</reference>
<evidence type="ECO:0000313" key="1">
    <source>
        <dbReference type="EMBL" id="KFZ32501.1"/>
    </source>
</evidence>
<dbReference type="EMBL" id="JPZO01000019">
    <property type="protein sequence ID" value="KFZ32501.1"/>
    <property type="molecule type" value="Genomic_DNA"/>
</dbReference>
<organism evidence="1">
    <name type="scientific">Anoxybacillus flavithermus</name>
    <dbReference type="NCBI Taxonomy" id="33934"/>
    <lineage>
        <taxon>Bacteria</taxon>
        <taxon>Bacillati</taxon>
        <taxon>Bacillota</taxon>
        <taxon>Bacilli</taxon>
        <taxon>Bacillales</taxon>
        <taxon>Anoxybacillaceae</taxon>
        <taxon>Anoxybacillus</taxon>
    </lineage>
</organism>
<proteinExistence type="predicted"/>
<accession>A0A094JIW5</accession>
<dbReference type="AlphaFoldDB" id="A0A094JIW5"/>